<dbReference type="Proteomes" id="UP000612956">
    <property type="component" value="Unassembled WGS sequence"/>
</dbReference>
<dbReference type="SUPFAM" id="SSF53335">
    <property type="entry name" value="S-adenosyl-L-methionine-dependent methyltransferases"/>
    <property type="match status" value="1"/>
</dbReference>
<reference evidence="5" key="1">
    <citation type="journal article" date="2014" name="Int. J. Syst. Evol. Microbiol.">
        <title>Complete genome sequence of Corynebacterium casei LMG S-19264T (=DSM 44701T), isolated from a smear-ripened cheese.</title>
        <authorList>
            <consortium name="US DOE Joint Genome Institute (JGI-PGF)"/>
            <person name="Walter F."/>
            <person name="Albersmeier A."/>
            <person name="Kalinowski J."/>
            <person name="Ruckert C."/>
        </authorList>
    </citation>
    <scope>NUCLEOTIDE SEQUENCE</scope>
    <source>
        <strain evidence="5">CGMCC 4.7278</strain>
    </source>
</reference>
<evidence type="ECO:0000313" key="6">
    <source>
        <dbReference type="Proteomes" id="UP000612956"/>
    </source>
</evidence>
<dbReference type="CDD" id="cd02440">
    <property type="entry name" value="AdoMet_MTases"/>
    <property type="match status" value="1"/>
</dbReference>
<sequence length="260" mass="28017">MNDAGMFDQGLTALREWQTTPWGRLRYATAAANLANHLTDTGLSVLDIGGGNGLDAIELAALGHHVTLVDPSEASLAEAHALAAERGVAIDSRCLGLDDLGTQLDASSFDVVLCHNVLQYVPDLKRAIAALRGPLRAGGLLSVIAPNADADPLIAAVRSHDFDGAVTQLAAPTRFTAMYETATRACYPDRITTDLAEVGLPVVRRYGIRSVCDLLVDDEAKFDPDFYDRLERLELALADRAPYLYTARFFHLIAVADSIR</sequence>
<evidence type="ECO:0000259" key="4">
    <source>
        <dbReference type="Pfam" id="PF08241"/>
    </source>
</evidence>
<dbReference type="GO" id="GO:0008757">
    <property type="term" value="F:S-adenosylmethionine-dependent methyltransferase activity"/>
    <property type="evidence" value="ECO:0007669"/>
    <property type="project" value="InterPro"/>
</dbReference>
<keyword evidence="6" id="KW-1185">Reference proteome</keyword>
<keyword evidence="1 5" id="KW-0489">Methyltransferase</keyword>
<dbReference type="GO" id="GO:0032259">
    <property type="term" value="P:methylation"/>
    <property type="evidence" value="ECO:0007669"/>
    <property type="project" value="UniProtKB-KW"/>
</dbReference>
<dbReference type="RefSeq" id="WP_188826659.1">
    <property type="nucleotide sequence ID" value="NZ_BMMW01000001.1"/>
</dbReference>
<evidence type="ECO:0000313" key="5">
    <source>
        <dbReference type="EMBL" id="GGK32527.1"/>
    </source>
</evidence>
<reference evidence="5" key="2">
    <citation type="submission" date="2020-09" db="EMBL/GenBank/DDBJ databases">
        <authorList>
            <person name="Sun Q."/>
            <person name="Zhou Y."/>
        </authorList>
    </citation>
    <scope>NUCLEOTIDE SEQUENCE</scope>
    <source>
        <strain evidence="5">CGMCC 4.7278</strain>
    </source>
</reference>
<dbReference type="PANTHER" id="PTHR43464">
    <property type="entry name" value="METHYLTRANSFERASE"/>
    <property type="match status" value="1"/>
</dbReference>
<gene>
    <name evidence="5" type="ORF">GCM10011591_00300</name>
</gene>
<organism evidence="5 6">
    <name type="scientific">Nocardia camponoti</name>
    <dbReference type="NCBI Taxonomy" id="1616106"/>
    <lineage>
        <taxon>Bacteria</taxon>
        <taxon>Bacillati</taxon>
        <taxon>Actinomycetota</taxon>
        <taxon>Actinomycetes</taxon>
        <taxon>Mycobacteriales</taxon>
        <taxon>Nocardiaceae</taxon>
        <taxon>Nocardia</taxon>
    </lineage>
</organism>
<name>A0A917V3Q0_9NOCA</name>
<accession>A0A917V3Q0</accession>
<dbReference type="AlphaFoldDB" id="A0A917V3Q0"/>
<dbReference type="Pfam" id="PF08241">
    <property type="entry name" value="Methyltransf_11"/>
    <property type="match status" value="1"/>
</dbReference>
<keyword evidence="3" id="KW-0949">S-adenosyl-L-methionine</keyword>
<dbReference type="Gene3D" id="3.40.50.150">
    <property type="entry name" value="Vaccinia Virus protein VP39"/>
    <property type="match status" value="1"/>
</dbReference>
<dbReference type="PANTHER" id="PTHR43464:SF19">
    <property type="entry name" value="UBIQUINONE BIOSYNTHESIS O-METHYLTRANSFERASE, MITOCHONDRIAL"/>
    <property type="match status" value="1"/>
</dbReference>
<evidence type="ECO:0000256" key="1">
    <source>
        <dbReference type="ARBA" id="ARBA00022603"/>
    </source>
</evidence>
<dbReference type="InterPro" id="IPR013216">
    <property type="entry name" value="Methyltransf_11"/>
</dbReference>
<feature type="domain" description="Methyltransferase type 11" evidence="4">
    <location>
        <begin position="46"/>
        <end position="142"/>
    </location>
</feature>
<proteinExistence type="predicted"/>
<dbReference type="InterPro" id="IPR029063">
    <property type="entry name" value="SAM-dependent_MTases_sf"/>
</dbReference>
<evidence type="ECO:0000256" key="2">
    <source>
        <dbReference type="ARBA" id="ARBA00022679"/>
    </source>
</evidence>
<dbReference type="EMBL" id="BMMW01000001">
    <property type="protein sequence ID" value="GGK32527.1"/>
    <property type="molecule type" value="Genomic_DNA"/>
</dbReference>
<protein>
    <submittedName>
        <fullName evidence="5">Methyltransferase</fullName>
    </submittedName>
</protein>
<keyword evidence="2" id="KW-0808">Transferase</keyword>
<evidence type="ECO:0000256" key="3">
    <source>
        <dbReference type="ARBA" id="ARBA00022691"/>
    </source>
</evidence>
<comment type="caution">
    <text evidence="5">The sequence shown here is derived from an EMBL/GenBank/DDBJ whole genome shotgun (WGS) entry which is preliminary data.</text>
</comment>